<feature type="chain" id="PRO_5026209915" evidence="1">
    <location>
        <begin position="25"/>
        <end position="126"/>
    </location>
</feature>
<dbReference type="OMA" id="RLDWNIA"/>
<evidence type="ECO:0000256" key="1">
    <source>
        <dbReference type="SAM" id="SignalP"/>
    </source>
</evidence>
<proteinExistence type="predicted"/>
<dbReference type="GeneID" id="61614800"/>
<dbReference type="AlphaFoldDB" id="A0A6G1WU89"/>
<accession>A0A6G1WU89</accession>
<dbReference type="RefSeq" id="WP_011970752.1">
    <property type="nucleotide sequence ID" value="NZ_CP104149.1"/>
</dbReference>
<gene>
    <name evidence="2" type="ORF">GHJ91_30215</name>
</gene>
<name>A0A6G1WU89_9HYPH</name>
<comment type="caution">
    <text evidence="2">The sequence shown here is derived from an EMBL/GenBank/DDBJ whole genome shotgun (WGS) entry which is preliminary data.</text>
</comment>
<feature type="signal peptide" evidence="1">
    <location>
        <begin position="1"/>
        <end position="24"/>
    </location>
</feature>
<keyword evidence="1" id="KW-0732">Signal</keyword>
<sequence length="126" mass="13303">MLSFIKTSAIAALTLSLAAGGAFAANHHGHEDRGFSARGPENGSYYQGIYGDDGVTITAAPVYQTTTATAVSAPRLSKILSELRAANQRMKSKRSVGELTTVALNKLRHEAAIHTCFGWPLLPFGG</sequence>
<reference evidence="2" key="1">
    <citation type="journal article" date="2013" name="Genome Biol.">
        <title>Comparative genomics of the core and accessory genomes of 48 Sinorhizobium strains comprising five genospecies.</title>
        <authorList>
            <person name="Sugawara M."/>
            <person name="Epstein B."/>
            <person name="Badgley B.D."/>
            <person name="Unno T."/>
            <person name="Xu L."/>
            <person name="Reese J."/>
            <person name="Gyaneshwar P."/>
            <person name="Denny R."/>
            <person name="Mudge J."/>
            <person name="Bharti A.K."/>
            <person name="Farmer A.D."/>
            <person name="May G.D."/>
            <person name="Woodward J.E."/>
            <person name="Medigue C."/>
            <person name="Vallenet D."/>
            <person name="Lajus A."/>
            <person name="Rouy Z."/>
            <person name="Martinez-Vaz B."/>
            <person name="Tiffin P."/>
            <person name="Young N.D."/>
            <person name="Sadowsky M.J."/>
        </authorList>
    </citation>
    <scope>NUCLEOTIDE SEQUENCE</scope>
    <source>
        <strain evidence="2">M1</strain>
    </source>
</reference>
<protein>
    <submittedName>
        <fullName evidence="2">Uncharacterized protein</fullName>
    </submittedName>
</protein>
<dbReference type="EMBL" id="WISB01000195">
    <property type="protein sequence ID" value="MQW73232.1"/>
    <property type="molecule type" value="Genomic_DNA"/>
</dbReference>
<organism evidence="2">
    <name type="scientific">Sinorhizobium medicae</name>
    <dbReference type="NCBI Taxonomy" id="110321"/>
    <lineage>
        <taxon>Bacteria</taxon>
        <taxon>Pseudomonadati</taxon>
        <taxon>Pseudomonadota</taxon>
        <taxon>Alphaproteobacteria</taxon>
        <taxon>Hyphomicrobiales</taxon>
        <taxon>Rhizobiaceae</taxon>
        <taxon>Sinorhizobium/Ensifer group</taxon>
        <taxon>Sinorhizobium</taxon>
    </lineage>
</organism>
<evidence type="ECO:0000313" key="2">
    <source>
        <dbReference type="EMBL" id="MQW73232.1"/>
    </source>
</evidence>